<dbReference type="Proteomes" id="UP001552299">
    <property type="component" value="Unassembled WGS sequence"/>
</dbReference>
<evidence type="ECO:0000313" key="2">
    <source>
        <dbReference type="Proteomes" id="UP001552299"/>
    </source>
</evidence>
<comment type="caution">
    <text evidence="1">The sequence shown here is derived from an EMBL/GenBank/DDBJ whole genome shotgun (WGS) entry which is preliminary data.</text>
</comment>
<proteinExistence type="predicted"/>
<keyword evidence="2" id="KW-1185">Reference proteome</keyword>
<organism evidence="1 2">
    <name type="scientific">Dendrobium thyrsiflorum</name>
    <name type="common">Pinecone-like raceme dendrobium</name>
    <name type="synonym">Orchid</name>
    <dbReference type="NCBI Taxonomy" id="117978"/>
    <lineage>
        <taxon>Eukaryota</taxon>
        <taxon>Viridiplantae</taxon>
        <taxon>Streptophyta</taxon>
        <taxon>Embryophyta</taxon>
        <taxon>Tracheophyta</taxon>
        <taxon>Spermatophyta</taxon>
        <taxon>Magnoliopsida</taxon>
        <taxon>Liliopsida</taxon>
        <taxon>Asparagales</taxon>
        <taxon>Orchidaceae</taxon>
        <taxon>Epidendroideae</taxon>
        <taxon>Malaxideae</taxon>
        <taxon>Dendrobiinae</taxon>
        <taxon>Dendrobium</taxon>
    </lineage>
</organism>
<gene>
    <name evidence="1" type="ORF">M5K25_013981</name>
</gene>
<evidence type="ECO:0000313" key="1">
    <source>
        <dbReference type="EMBL" id="KAL0916464.1"/>
    </source>
</evidence>
<accession>A0ABD0UV04</accession>
<dbReference type="EMBL" id="JANQDX010000011">
    <property type="protein sequence ID" value="KAL0916464.1"/>
    <property type="molecule type" value="Genomic_DNA"/>
</dbReference>
<reference evidence="1 2" key="1">
    <citation type="journal article" date="2024" name="Plant Biotechnol. J.">
        <title>Dendrobium thyrsiflorum genome and its molecular insights into genes involved in important horticultural traits.</title>
        <authorList>
            <person name="Chen B."/>
            <person name="Wang J.Y."/>
            <person name="Zheng P.J."/>
            <person name="Li K.L."/>
            <person name="Liang Y.M."/>
            <person name="Chen X.F."/>
            <person name="Zhang C."/>
            <person name="Zhao X."/>
            <person name="He X."/>
            <person name="Zhang G.Q."/>
            <person name="Liu Z.J."/>
            <person name="Xu Q."/>
        </authorList>
    </citation>
    <scope>NUCLEOTIDE SEQUENCE [LARGE SCALE GENOMIC DNA]</scope>
    <source>
        <strain evidence="1">GZMU011</strain>
    </source>
</reference>
<name>A0ABD0UV04_DENTH</name>
<protein>
    <submittedName>
        <fullName evidence="1">Uncharacterized protein</fullName>
    </submittedName>
</protein>
<sequence length="165" mass="18453">MSEPCSMTLTCIEEVERIHQGCRTFPRLYRLRESTKDVGPFRGYMSEPCSMTLTCVEEVGSNPPGIDRPVIGMGRMPRVSRIKGEEWSLNSMVDLGSDVQVRASGGLLAVLETERLIDTLEQREGGNASIIIDSIFQIDKHPSHMGIGRSKEGYVSSFVFRLWNV</sequence>
<dbReference type="AlphaFoldDB" id="A0ABD0UV04"/>